<dbReference type="AlphaFoldDB" id="F5YAC0"/>
<dbReference type="RefSeq" id="WP_015711254.1">
    <property type="nucleotide sequence ID" value="NC_015577.1"/>
</dbReference>
<reference evidence="1 2" key="2">
    <citation type="journal article" date="2011" name="ISME J.">
        <title>RNA-seq reveals cooperative metabolic interactions between two termite-gut spirochete species in co-culture.</title>
        <authorList>
            <person name="Rosenthal A.Z."/>
            <person name="Matson E.G."/>
            <person name="Eldar A."/>
            <person name="Leadbetter J.R."/>
        </authorList>
    </citation>
    <scope>NUCLEOTIDE SEQUENCE [LARGE SCALE GENOMIC DNA]</scope>
    <source>
        <strain evidence="2">ATCC BAA-888 / DSM 13862 / ZAS-9</strain>
    </source>
</reference>
<dbReference type="InterPro" id="IPR016024">
    <property type="entry name" value="ARM-type_fold"/>
</dbReference>
<evidence type="ECO:0008006" key="3">
    <source>
        <dbReference type="Google" id="ProtNLM"/>
    </source>
</evidence>
<dbReference type="eggNOG" id="COG1413">
    <property type="taxonomic scope" value="Bacteria"/>
</dbReference>
<dbReference type="InterPro" id="IPR011989">
    <property type="entry name" value="ARM-like"/>
</dbReference>
<evidence type="ECO:0000313" key="2">
    <source>
        <dbReference type="Proteomes" id="UP000009222"/>
    </source>
</evidence>
<dbReference type="HOGENOM" id="CLU_056728_0_0_12"/>
<dbReference type="Proteomes" id="UP000009222">
    <property type="component" value="Chromosome"/>
</dbReference>
<protein>
    <recommendedName>
        <fullName evidence="3">HEAT repeat domain-containing protein</fullName>
    </recommendedName>
</protein>
<dbReference type="EMBL" id="CP001841">
    <property type="protein sequence ID" value="AEF83077.1"/>
    <property type="molecule type" value="Genomic_DNA"/>
</dbReference>
<organism evidence="1 2">
    <name type="scientific">Leadbettera azotonutricia (strain ATCC BAA-888 / DSM 13862 / ZAS-9)</name>
    <name type="common">Treponema azotonutricium</name>
    <dbReference type="NCBI Taxonomy" id="545695"/>
    <lineage>
        <taxon>Bacteria</taxon>
        <taxon>Pseudomonadati</taxon>
        <taxon>Spirochaetota</taxon>
        <taxon>Spirochaetia</taxon>
        <taxon>Spirochaetales</taxon>
        <taxon>Breznakiellaceae</taxon>
        <taxon>Leadbettera</taxon>
    </lineage>
</organism>
<dbReference type="InParanoid" id="F5YAC0"/>
<dbReference type="STRING" id="545695.TREAZ_0710"/>
<keyword evidence="2" id="KW-1185">Reference proteome</keyword>
<dbReference type="SUPFAM" id="SSF48371">
    <property type="entry name" value="ARM repeat"/>
    <property type="match status" value="1"/>
</dbReference>
<dbReference type="OrthoDB" id="370161at2"/>
<dbReference type="Gene3D" id="1.25.10.10">
    <property type="entry name" value="Leucine-rich Repeat Variant"/>
    <property type="match status" value="1"/>
</dbReference>
<dbReference type="KEGG" id="taz:TREAZ_0710"/>
<sequence>MAKAGKSFILLIVLLILVSEAVSAQEPILLSYERNFVRAGLATKAGILRDAATDDRSGEFMGPLYEFALKFVLDNGELLRDDPDMIALASLAARGAGSTRHKASADTLWKIFSVYRDSHSRVEMLGALGILGKGNTQVVENLNQFLANQNNGSRSGMAPDYPTLTACISALAALGDGSSFPVLFSAMTAGYPEPVVQAAIAALESIQGNYKQYLTDVIRKNPPAEKFAAFRIGANNLKFTEAERGELAQTALEVTLDLFPGNAESGAAVSSLRYAAIQSLTQLKWTRASPFAIRHFYRVQTDYGNGAAPRERLLEAIACLGSMGNSESAQVLALQLGYFNSQKERNAETDEAVILALIQSLGELGDKVAFDYLLYISYLNYPESIQAAAREALNRLKW</sequence>
<proteinExistence type="predicted"/>
<reference evidence="2" key="1">
    <citation type="submission" date="2009-12" db="EMBL/GenBank/DDBJ databases">
        <title>Complete sequence of Treponema azotonutricium strain ZAS-9.</title>
        <authorList>
            <person name="Tetu S.G."/>
            <person name="Matson E."/>
            <person name="Ren Q."/>
            <person name="Seshadri R."/>
            <person name="Elbourne L."/>
            <person name="Hassan K.A."/>
            <person name="Durkin A."/>
            <person name="Radune D."/>
            <person name="Mohamoud Y."/>
            <person name="Shay R."/>
            <person name="Jin S."/>
            <person name="Zhang X."/>
            <person name="Lucey K."/>
            <person name="Ballor N.R."/>
            <person name="Ottesen E."/>
            <person name="Rosenthal R."/>
            <person name="Allen A."/>
            <person name="Leadbetter J.R."/>
            <person name="Paulsen I.T."/>
        </authorList>
    </citation>
    <scope>NUCLEOTIDE SEQUENCE [LARGE SCALE GENOMIC DNA]</scope>
    <source>
        <strain evidence="2">ATCC BAA-888 / DSM 13862 / ZAS-9</strain>
    </source>
</reference>
<name>F5YAC0_LEAAZ</name>
<gene>
    <name evidence="1" type="ordered locus">TREAZ_0710</name>
</gene>
<accession>F5YAC0</accession>
<evidence type="ECO:0000313" key="1">
    <source>
        <dbReference type="EMBL" id="AEF83077.1"/>
    </source>
</evidence>